<dbReference type="SMART" id="SM00304">
    <property type="entry name" value="HAMP"/>
    <property type="match status" value="1"/>
</dbReference>
<dbReference type="InterPro" id="IPR001633">
    <property type="entry name" value="EAL_dom"/>
</dbReference>
<dbReference type="InterPro" id="IPR050706">
    <property type="entry name" value="Cyclic-di-GMP_PDE-like"/>
</dbReference>
<feature type="transmembrane region" description="Helical" evidence="1">
    <location>
        <begin position="12"/>
        <end position="32"/>
    </location>
</feature>
<dbReference type="CDD" id="cd01948">
    <property type="entry name" value="EAL"/>
    <property type="match status" value="1"/>
</dbReference>
<gene>
    <name evidence="5" type="ORF">CA606_02960</name>
</gene>
<dbReference type="PROSITE" id="PS50885">
    <property type="entry name" value="HAMP"/>
    <property type="match status" value="1"/>
</dbReference>
<dbReference type="Gene3D" id="3.20.20.450">
    <property type="entry name" value="EAL domain"/>
    <property type="match status" value="1"/>
</dbReference>
<dbReference type="InterPro" id="IPR000160">
    <property type="entry name" value="GGDEF_dom"/>
</dbReference>
<dbReference type="InterPro" id="IPR029150">
    <property type="entry name" value="dCache_3"/>
</dbReference>
<dbReference type="Pfam" id="PF00990">
    <property type="entry name" value="GGDEF"/>
    <property type="match status" value="1"/>
</dbReference>
<dbReference type="Gene3D" id="6.10.340.10">
    <property type="match status" value="1"/>
</dbReference>
<dbReference type="PROSITE" id="PS50887">
    <property type="entry name" value="GGDEF"/>
    <property type="match status" value="1"/>
</dbReference>
<dbReference type="InterPro" id="IPR029787">
    <property type="entry name" value="Nucleotide_cyclase"/>
</dbReference>
<reference evidence="6" key="1">
    <citation type="submission" date="2017-09" db="EMBL/GenBank/DDBJ databases">
        <title>Genome evolution observed in wild isolates of Caulobacter crescentus.</title>
        <authorList>
            <person name="Ely B."/>
            <person name="Wilson K."/>
            <person name="Scott D."/>
        </authorList>
    </citation>
    <scope>NUCLEOTIDE SEQUENCE [LARGE SCALE GENOMIC DNA]</scope>
    <source>
        <strain evidence="6">CB13b1a</strain>
    </source>
</reference>
<dbReference type="CDD" id="cd06225">
    <property type="entry name" value="HAMP"/>
    <property type="match status" value="1"/>
</dbReference>
<feature type="transmembrane region" description="Helical" evidence="1">
    <location>
        <begin position="266"/>
        <end position="288"/>
    </location>
</feature>
<evidence type="ECO:0000259" key="3">
    <source>
        <dbReference type="PROSITE" id="PS50885"/>
    </source>
</evidence>
<evidence type="ECO:0000256" key="1">
    <source>
        <dbReference type="SAM" id="Phobius"/>
    </source>
</evidence>
<feature type="domain" description="GGDEF" evidence="4">
    <location>
        <begin position="376"/>
        <end position="506"/>
    </location>
</feature>
<dbReference type="GO" id="GO:0071111">
    <property type="term" value="F:cyclic-guanylate-specific phosphodiesterase activity"/>
    <property type="evidence" value="ECO:0007669"/>
    <property type="project" value="InterPro"/>
</dbReference>
<dbReference type="GO" id="GO:0016020">
    <property type="term" value="C:membrane"/>
    <property type="evidence" value="ECO:0007669"/>
    <property type="project" value="InterPro"/>
</dbReference>
<feature type="domain" description="HAMP" evidence="3">
    <location>
        <begin position="290"/>
        <end position="341"/>
    </location>
</feature>
<dbReference type="SUPFAM" id="SSF55073">
    <property type="entry name" value="Nucleotide cyclase"/>
    <property type="match status" value="1"/>
</dbReference>
<dbReference type="Pfam" id="PF14827">
    <property type="entry name" value="dCache_3"/>
    <property type="match status" value="1"/>
</dbReference>
<dbReference type="SUPFAM" id="SSF158472">
    <property type="entry name" value="HAMP domain-like"/>
    <property type="match status" value="1"/>
</dbReference>
<keyword evidence="1" id="KW-0812">Transmembrane</keyword>
<evidence type="ECO:0000259" key="4">
    <source>
        <dbReference type="PROSITE" id="PS50887"/>
    </source>
</evidence>
<dbReference type="PROSITE" id="PS50883">
    <property type="entry name" value="EAL"/>
    <property type="match status" value="1"/>
</dbReference>
<protein>
    <submittedName>
        <fullName evidence="5">HAMP domain-containing protein</fullName>
    </submittedName>
</protein>
<dbReference type="Pfam" id="PF00672">
    <property type="entry name" value="HAMP"/>
    <property type="match status" value="1"/>
</dbReference>
<evidence type="ECO:0000313" key="6">
    <source>
        <dbReference type="Proteomes" id="UP000217311"/>
    </source>
</evidence>
<dbReference type="SMART" id="SM00052">
    <property type="entry name" value="EAL"/>
    <property type="match status" value="1"/>
</dbReference>
<proteinExistence type="predicted"/>
<dbReference type="InterPro" id="IPR003660">
    <property type="entry name" value="HAMP_dom"/>
</dbReference>
<dbReference type="InterPro" id="IPR043128">
    <property type="entry name" value="Rev_trsase/Diguanyl_cyclase"/>
</dbReference>
<dbReference type="Proteomes" id="UP000217311">
    <property type="component" value="Chromosome"/>
</dbReference>
<evidence type="ECO:0000313" key="5">
    <source>
        <dbReference type="EMBL" id="ATC31390.1"/>
    </source>
</evidence>
<keyword evidence="1" id="KW-0472">Membrane</keyword>
<name>A0A290MW17_CAUVI</name>
<dbReference type="GO" id="GO:0007165">
    <property type="term" value="P:signal transduction"/>
    <property type="evidence" value="ECO:0007669"/>
    <property type="project" value="InterPro"/>
</dbReference>
<accession>A0A290MW17</accession>
<dbReference type="EMBL" id="CP023315">
    <property type="protein sequence ID" value="ATC31390.1"/>
    <property type="molecule type" value="Genomic_DNA"/>
</dbReference>
<dbReference type="Pfam" id="PF00563">
    <property type="entry name" value="EAL"/>
    <property type="match status" value="1"/>
</dbReference>
<keyword evidence="1" id="KW-1133">Transmembrane helix</keyword>
<dbReference type="RefSeq" id="WP_096050850.1">
    <property type="nucleotide sequence ID" value="NZ_CP023315.3"/>
</dbReference>
<evidence type="ECO:0000259" key="2">
    <source>
        <dbReference type="PROSITE" id="PS50883"/>
    </source>
</evidence>
<dbReference type="PANTHER" id="PTHR33121">
    <property type="entry name" value="CYCLIC DI-GMP PHOSPHODIESTERASE PDEF"/>
    <property type="match status" value="1"/>
</dbReference>
<sequence length="778" mass="83304">MFKRLQTKLTVLYAGLFALALSVVAVTVYVAIASNAQRAVRQELAATGTVFDRIWALRTQRLQDGAELLSRDFGFRAAVATHDRATVESAVTNLRQRLGLDLAFTVGVDGEVVGLDPSRLDLETLWTALDAEDGAQGVFSIDGQPHQLISAPILSPTLTGWVVFAAKLDEREMQALEKLSAIGLDAQVFTQRGEAWVSADRAPAGGELAAFVAKAMQEKSRAPAMLRDGGDSLVLVQPIRALDQTRGAALVLRHPMALAMAPYRPLMAAVIIAGLIGAALVAAASWALSRGLAKPITALDEAARRLQRGEDVSVAVTTDDEIGRLAESFNLMAEEIREREADMVHQALHDAETGLPNRRALERAIQDRLTGLAVGEQVVIGTIGLDRFPQVRAAIGYELATQLVAKLGQRIVDTVPGLIVGRLTTSILCVVSTTTDIEDVLARAEALLPSLEAPLQIGGEPVDVHITFGLASATNADIDASRLIEHALIGLDQARATHGKLMVFDPVAYGDPASNLSLMSEMLEAVRNGDLFLNHQPKLDLRSGQITGVEALVRWNHPTRGFLRPDLFVGMAEETGHIRALTDYVLTQAIEDQARLRAAGHEVLMSVNVSGRLIDDQAFAEHAIAQVAAAGANLCFEITETAVIGNPDIALAVLARLAEANIRVSIDDYGSGLSSLAYLKQIRADELKIDKMFVTALESGGTDALLVKSTVDLAHSLGMKVTAEGVETREVIAALQLMGCDLAQGYHVAKPLAVDKLIEFLDAWAIDLPVKTESRLSA</sequence>
<dbReference type="Gene3D" id="3.30.70.270">
    <property type="match status" value="1"/>
</dbReference>
<dbReference type="InterPro" id="IPR035919">
    <property type="entry name" value="EAL_sf"/>
</dbReference>
<organism evidence="5 6">
    <name type="scientific">Caulobacter vibrioides</name>
    <name type="common">Caulobacter crescentus</name>
    <dbReference type="NCBI Taxonomy" id="155892"/>
    <lineage>
        <taxon>Bacteria</taxon>
        <taxon>Pseudomonadati</taxon>
        <taxon>Pseudomonadota</taxon>
        <taxon>Alphaproteobacteria</taxon>
        <taxon>Caulobacterales</taxon>
        <taxon>Caulobacteraceae</taxon>
        <taxon>Caulobacter</taxon>
    </lineage>
</organism>
<dbReference type="SUPFAM" id="SSF141868">
    <property type="entry name" value="EAL domain-like"/>
    <property type="match status" value="1"/>
</dbReference>
<dbReference type="SMART" id="SM00267">
    <property type="entry name" value="GGDEF"/>
    <property type="match status" value="1"/>
</dbReference>
<dbReference type="AlphaFoldDB" id="A0A290MW17"/>
<feature type="domain" description="EAL" evidence="2">
    <location>
        <begin position="515"/>
        <end position="765"/>
    </location>
</feature>
<dbReference type="PANTHER" id="PTHR33121:SF79">
    <property type="entry name" value="CYCLIC DI-GMP PHOSPHODIESTERASE PDED-RELATED"/>
    <property type="match status" value="1"/>
</dbReference>